<dbReference type="RefSeq" id="WP_015327984.1">
    <property type="nucleotide sequence ID" value="NC_019978.1"/>
</dbReference>
<feature type="domain" description="Protein kinase" evidence="1">
    <location>
        <begin position="47"/>
        <end position="277"/>
    </location>
</feature>
<keyword evidence="2" id="KW-0723">Serine/threonine-protein kinase</keyword>
<dbReference type="Pfam" id="PF06293">
    <property type="entry name" value="Kdo"/>
    <property type="match status" value="1"/>
</dbReference>
<evidence type="ECO:0000313" key="2">
    <source>
        <dbReference type="EMBL" id="AGB42270.1"/>
    </source>
</evidence>
<keyword evidence="2" id="KW-0808">Transferase</keyword>
<dbReference type="KEGG" id="hhl:Halha_2396"/>
<dbReference type="Gene3D" id="1.10.510.10">
    <property type="entry name" value="Transferase(Phosphotransferase) domain 1"/>
    <property type="match status" value="1"/>
</dbReference>
<dbReference type="GO" id="GO:0004674">
    <property type="term" value="F:protein serine/threonine kinase activity"/>
    <property type="evidence" value="ECO:0007669"/>
    <property type="project" value="UniProtKB-KW"/>
</dbReference>
<protein>
    <submittedName>
        <fullName evidence="2">Mn2+-dependent serine/threonine protein kinase</fullName>
    </submittedName>
</protein>
<dbReference type="PROSITE" id="PS50011">
    <property type="entry name" value="PROTEIN_KINASE_DOM"/>
    <property type="match status" value="1"/>
</dbReference>
<name>L0KCJ3_HALHC</name>
<dbReference type="InterPro" id="IPR000719">
    <property type="entry name" value="Prot_kinase_dom"/>
</dbReference>
<gene>
    <name evidence="2" type="ordered locus">Halha_2396</name>
</gene>
<dbReference type="Proteomes" id="UP000010880">
    <property type="component" value="Chromosome"/>
</dbReference>
<proteinExistence type="predicted"/>
<dbReference type="AlphaFoldDB" id="L0KCJ3"/>
<dbReference type="GO" id="GO:0005524">
    <property type="term" value="F:ATP binding"/>
    <property type="evidence" value="ECO:0007669"/>
    <property type="project" value="InterPro"/>
</dbReference>
<dbReference type="HOGENOM" id="CLU_1022200_0_0_9"/>
<organism evidence="2 3">
    <name type="scientific">Halobacteroides halobius (strain ATCC 35273 / DSM 5150 / MD-1)</name>
    <dbReference type="NCBI Taxonomy" id="748449"/>
    <lineage>
        <taxon>Bacteria</taxon>
        <taxon>Bacillati</taxon>
        <taxon>Bacillota</taxon>
        <taxon>Clostridia</taxon>
        <taxon>Halanaerobiales</taxon>
        <taxon>Halobacteroidaceae</taxon>
        <taxon>Halobacteroides</taxon>
    </lineage>
</organism>
<reference evidence="3" key="1">
    <citation type="submission" date="2012-02" db="EMBL/GenBank/DDBJ databases">
        <title>The complete genome of Halobacteroides halobius DSM 5150.</title>
        <authorList>
            <person name="Lucas S."/>
            <person name="Copeland A."/>
            <person name="Lapidus A."/>
            <person name="Glavina del Rio T."/>
            <person name="Dalin E."/>
            <person name="Tice H."/>
            <person name="Bruce D."/>
            <person name="Goodwin L."/>
            <person name="Pitluck S."/>
            <person name="Peters L."/>
            <person name="Mikhailova N."/>
            <person name="Gu W."/>
            <person name="Kyrpides N."/>
            <person name="Mavromatis K."/>
            <person name="Ivanova N."/>
            <person name="Brettin T."/>
            <person name="Detter J.C."/>
            <person name="Han C."/>
            <person name="Larimer F."/>
            <person name="Land M."/>
            <person name="Hauser L."/>
            <person name="Markowitz V."/>
            <person name="Cheng J.-F."/>
            <person name="Hugenholtz P."/>
            <person name="Woyke T."/>
            <person name="Wu D."/>
            <person name="Tindall B."/>
            <person name="Pomrenke H."/>
            <person name="Brambilla E."/>
            <person name="Klenk H.-P."/>
            <person name="Eisen J.A."/>
        </authorList>
    </citation>
    <scope>NUCLEOTIDE SEQUENCE [LARGE SCALE GENOMIC DNA]</scope>
    <source>
        <strain evidence="3">ATCC 35273 / DSM 5150 / MD-1</strain>
    </source>
</reference>
<dbReference type="eggNOG" id="COG3642">
    <property type="taxonomic scope" value="Bacteria"/>
</dbReference>
<keyword evidence="2" id="KW-0418">Kinase</keyword>
<evidence type="ECO:0000259" key="1">
    <source>
        <dbReference type="PROSITE" id="PS50011"/>
    </source>
</evidence>
<dbReference type="SUPFAM" id="SSF56112">
    <property type="entry name" value="Protein kinase-like (PK-like)"/>
    <property type="match status" value="1"/>
</dbReference>
<sequence length="277" mass="33196">MDTGLRQVVENINCEIEEKSSSDKLIWLTQEWATDNFREFISYRDELETGKIIDDNRNLLVHISADIKPNLKEDIMVKKFNLVRKYDKLRFCFLNSKAVRSLRLALALQELGLNTPQPLAVIEERGKFNQLIYSYFITEYIDYDYNLLDIVKDYDHPQREKVKGYLPLIADDIRQMHDAGIVHNDLHAGNILVKEREDKPEFYYIDLNRGRIKDELSIKARMKDLARFKLTEEEQEVFLKNYDPQNYKKLLKLMIAQREKRKKFKEWKRKVRIIFKK</sequence>
<evidence type="ECO:0000313" key="3">
    <source>
        <dbReference type="Proteomes" id="UP000010880"/>
    </source>
</evidence>
<dbReference type="EMBL" id="CP003359">
    <property type="protein sequence ID" value="AGB42270.1"/>
    <property type="molecule type" value="Genomic_DNA"/>
</dbReference>
<accession>L0KCJ3</accession>
<keyword evidence="3" id="KW-1185">Reference proteome</keyword>
<dbReference type="InterPro" id="IPR011009">
    <property type="entry name" value="Kinase-like_dom_sf"/>
</dbReference>
<dbReference type="STRING" id="748449.Halha_2396"/>